<evidence type="ECO:0000256" key="1">
    <source>
        <dbReference type="ARBA" id="ARBA00004141"/>
    </source>
</evidence>
<feature type="transmembrane region" description="Helical" evidence="5">
    <location>
        <begin position="49"/>
        <end position="67"/>
    </location>
</feature>
<keyword evidence="2 5" id="KW-0812">Transmembrane</keyword>
<feature type="transmembrane region" description="Helical" evidence="5">
    <location>
        <begin position="310"/>
        <end position="329"/>
    </location>
</feature>
<feature type="transmembrane region" description="Helical" evidence="5">
    <location>
        <begin position="136"/>
        <end position="161"/>
    </location>
</feature>
<evidence type="ECO:0000256" key="5">
    <source>
        <dbReference type="SAM" id="Phobius"/>
    </source>
</evidence>
<feature type="transmembrane region" description="Helical" evidence="5">
    <location>
        <begin position="370"/>
        <end position="393"/>
    </location>
</feature>
<dbReference type="InterPro" id="IPR036259">
    <property type="entry name" value="MFS_trans_sf"/>
</dbReference>
<keyword evidence="8" id="KW-1185">Reference proteome</keyword>
<dbReference type="PANTHER" id="PTHR23508:SF10">
    <property type="entry name" value="CARBOXYLIC ACID TRANSPORTER PROTEIN HOMOLOG"/>
    <property type="match status" value="1"/>
</dbReference>
<feature type="transmembrane region" description="Helical" evidence="5">
    <location>
        <begin position="283"/>
        <end position="303"/>
    </location>
</feature>
<dbReference type="Gene3D" id="1.20.1250.20">
    <property type="entry name" value="MFS general substrate transporter like domains"/>
    <property type="match status" value="1"/>
</dbReference>
<evidence type="ECO:0000256" key="4">
    <source>
        <dbReference type="ARBA" id="ARBA00023136"/>
    </source>
</evidence>
<dbReference type="GO" id="GO:0046943">
    <property type="term" value="F:carboxylic acid transmembrane transporter activity"/>
    <property type="evidence" value="ECO:0007669"/>
    <property type="project" value="TreeGrafter"/>
</dbReference>
<feature type="transmembrane region" description="Helical" evidence="5">
    <location>
        <begin position="167"/>
        <end position="187"/>
    </location>
</feature>
<evidence type="ECO:0000259" key="6">
    <source>
        <dbReference type="PROSITE" id="PS50850"/>
    </source>
</evidence>
<proteinExistence type="predicted"/>
<keyword evidence="3 5" id="KW-1133">Transmembrane helix</keyword>
<gene>
    <name evidence="7" type="ORF">COO09_24105</name>
</gene>
<dbReference type="InterPro" id="IPR005829">
    <property type="entry name" value="Sugar_transporter_CS"/>
</dbReference>
<dbReference type="Pfam" id="PF07690">
    <property type="entry name" value="MFS_1"/>
    <property type="match status" value="1"/>
</dbReference>
<dbReference type="SUPFAM" id="SSF103473">
    <property type="entry name" value="MFS general substrate transporter"/>
    <property type="match status" value="1"/>
</dbReference>
<dbReference type="InterPro" id="IPR020846">
    <property type="entry name" value="MFS_dom"/>
</dbReference>
<sequence length="433" mass="44922">MNQPGLRQVQYLVFCFSFLVAVADGFDQTIVSIVGPVIVKSGVIGLNDLGFVFFAGLIGYVPGSFLLGAAADRWGRRPLIVIALFILAVGSAGTALSRSLGELFIARFVTSLGIGGAAPCLIALAAEYSPRRLRTFIVALMWAGIPFGGILSGLTASIWLARLGWEAMFGIAAACTVLLAVIVQLVVPESPEFLVVKGGREDAVRNILERLGGGTCDEPLAPVPTPLEAPSSPKELFAAGFVRGTTALWIAMFAGFMQLIMISQYTPILLQIAGMRADDSGKVFTLFYVGSIVGTALAGPAIARVDGCKATAGWLVAAGAATAFFGGFASTVDRALVGITLVGLLQGLGLGALIAISASLYPAHIRSTGFGWAVGVSRLGGAAAPLLAAQLVSRHTTQVAFYMVVASIALLAALAVWFISAERSPRDASLSSR</sequence>
<evidence type="ECO:0000313" key="8">
    <source>
        <dbReference type="Proteomes" id="UP000218934"/>
    </source>
</evidence>
<comment type="subcellular location">
    <subcellularLocation>
        <location evidence="1">Membrane</location>
        <topology evidence="1">Multi-pass membrane protein</topology>
    </subcellularLocation>
</comment>
<evidence type="ECO:0000313" key="7">
    <source>
        <dbReference type="EMBL" id="PCE39695.1"/>
    </source>
</evidence>
<keyword evidence="4 5" id="KW-0472">Membrane</keyword>
<feature type="transmembrane region" description="Helical" evidence="5">
    <location>
        <begin position="335"/>
        <end position="358"/>
    </location>
</feature>
<dbReference type="PANTHER" id="PTHR23508">
    <property type="entry name" value="CARBOXYLIC ACID TRANSPORTER PROTEIN HOMOLOG"/>
    <property type="match status" value="1"/>
</dbReference>
<dbReference type="Proteomes" id="UP000218934">
    <property type="component" value="Unassembled WGS sequence"/>
</dbReference>
<feature type="transmembrane region" description="Helical" evidence="5">
    <location>
        <begin position="103"/>
        <end position="124"/>
    </location>
</feature>
<dbReference type="EMBL" id="NWUF01000051">
    <property type="protein sequence ID" value="PCE39695.1"/>
    <property type="molecule type" value="Genomic_DNA"/>
</dbReference>
<dbReference type="AlphaFoldDB" id="A0A2A4FLS8"/>
<organism evidence="7 8">
    <name type="scientific">Rhizorhabdus dicambivorans</name>
    <dbReference type="NCBI Taxonomy" id="1850238"/>
    <lineage>
        <taxon>Bacteria</taxon>
        <taxon>Pseudomonadati</taxon>
        <taxon>Pseudomonadota</taxon>
        <taxon>Alphaproteobacteria</taxon>
        <taxon>Sphingomonadales</taxon>
        <taxon>Sphingomonadaceae</taxon>
        <taxon>Rhizorhabdus</taxon>
    </lineage>
</organism>
<name>A0A2A4FLS8_9SPHN</name>
<evidence type="ECO:0000256" key="2">
    <source>
        <dbReference type="ARBA" id="ARBA00022692"/>
    </source>
</evidence>
<evidence type="ECO:0000256" key="3">
    <source>
        <dbReference type="ARBA" id="ARBA00022989"/>
    </source>
</evidence>
<dbReference type="OrthoDB" id="9784658at2"/>
<dbReference type="GO" id="GO:0005886">
    <property type="term" value="C:plasma membrane"/>
    <property type="evidence" value="ECO:0007669"/>
    <property type="project" value="TreeGrafter"/>
</dbReference>
<accession>A0A2A4FLS8</accession>
<feature type="transmembrane region" description="Helical" evidence="5">
    <location>
        <begin position="79"/>
        <end position="97"/>
    </location>
</feature>
<comment type="caution">
    <text evidence="7">The sequence shown here is derived from an EMBL/GenBank/DDBJ whole genome shotgun (WGS) entry which is preliminary data.</text>
</comment>
<feature type="transmembrane region" description="Helical" evidence="5">
    <location>
        <begin position="399"/>
        <end position="419"/>
    </location>
</feature>
<feature type="transmembrane region" description="Helical" evidence="5">
    <location>
        <begin position="241"/>
        <end position="263"/>
    </location>
</feature>
<dbReference type="InterPro" id="IPR011701">
    <property type="entry name" value="MFS"/>
</dbReference>
<protein>
    <recommendedName>
        <fullName evidence="6">Major facilitator superfamily (MFS) profile domain-containing protein</fullName>
    </recommendedName>
</protein>
<dbReference type="KEGG" id="rdi:CMV14_16160"/>
<feature type="domain" description="Major facilitator superfamily (MFS) profile" evidence="6">
    <location>
        <begin position="13"/>
        <end position="424"/>
    </location>
</feature>
<reference evidence="7 8" key="1">
    <citation type="submission" date="2017-09" db="EMBL/GenBank/DDBJ databases">
        <title>The Catabolism of 3,6-Dichlorosalicylic acid is Initiated by the Cytochrome P450 Monooxygenase DsmABC in Rhizorhabdus dicambivorans Ndbn-20.</title>
        <authorList>
            <person name="Na L."/>
        </authorList>
    </citation>
    <scope>NUCLEOTIDE SEQUENCE [LARGE SCALE GENOMIC DNA]</scope>
    <source>
        <strain evidence="7 8">Ndbn-20m</strain>
    </source>
</reference>
<dbReference type="PROSITE" id="PS50850">
    <property type="entry name" value="MFS"/>
    <property type="match status" value="1"/>
</dbReference>
<dbReference type="PROSITE" id="PS00216">
    <property type="entry name" value="SUGAR_TRANSPORT_1"/>
    <property type="match status" value="1"/>
</dbReference>